<dbReference type="EMBL" id="JAFEJA010000001">
    <property type="protein sequence ID" value="MBM9620885.1"/>
    <property type="molecule type" value="Genomic_DNA"/>
</dbReference>
<accession>A0ABS2UTN6</accession>
<proteinExistence type="predicted"/>
<keyword evidence="2" id="KW-1185">Reference proteome</keyword>
<reference evidence="1 2" key="1">
    <citation type="journal article" date="2016" name="Arch. Microbiol.">
        <title>Streptomyces zhihengii sp. nov., isolated from rhizospheric soil of Psammosilene tunicoides.</title>
        <authorList>
            <person name="Huang M.J."/>
            <person name="Fei J.J."/>
            <person name="Salam N."/>
            <person name="Kim C.J."/>
            <person name="Hozzein W.N."/>
            <person name="Xiao M."/>
            <person name="Huang H.Q."/>
            <person name="Li W.J."/>
        </authorList>
    </citation>
    <scope>NUCLEOTIDE SEQUENCE [LARGE SCALE GENOMIC DNA]</scope>
    <source>
        <strain evidence="1 2">YIM T102</strain>
    </source>
</reference>
<dbReference type="RefSeq" id="WP_205374812.1">
    <property type="nucleotide sequence ID" value="NZ_JAFEJA010000001.1"/>
</dbReference>
<protein>
    <submittedName>
        <fullName evidence="1">Uncharacterized protein</fullName>
    </submittedName>
</protein>
<sequence>MTNLMDKVLDRLVPRATASADTSYYKNCGACGYVEMLDAVGHTQKLCHVVGGKTGCTGCIYFEIGCA</sequence>
<comment type="caution">
    <text evidence="1">The sequence shown here is derived from an EMBL/GenBank/DDBJ whole genome shotgun (WGS) entry which is preliminary data.</text>
</comment>
<organism evidence="1 2">
    <name type="scientific">Streptomyces zhihengii</name>
    <dbReference type="NCBI Taxonomy" id="1818004"/>
    <lineage>
        <taxon>Bacteria</taxon>
        <taxon>Bacillati</taxon>
        <taxon>Actinomycetota</taxon>
        <taxon>Actinomycetes</taxon>
        <taxon>Kitasatosporales</taxon>
        <taxon>Streptomycetaceae</taxon>
        <taxon>Streptomyces</taxon>
    </lineage>
</organism>
<evidence type="ECO:0000313" key="1">
    <source>
        <dbReference type="EMBL" id="MBM9620885.1"/>
    </source>
</evidence>
<gene>
    <name evidence="1" type="ORF">JE024_19520</name>
</gene>
<dbReference type="Proteomes" id="UP000664109">
    <property type="component" value="Unassembled WGS sequence"/>
</dbReference>
<name>A0ABS2UTN6_9ACTN</name>
<evidence type="ECO:0000313" key="2">
    <source>
        <dbReference type="Proteomes" id="UP000664109"/>
    </source>
</evidence>